<evidence type="ECO:0000256" key="1">
    <source>
        <dbReference type="ARBA" id="ARBA00010057"/>
    </source>
</evidence>
<dbReference type="AlphaFoldDB" id="A0A9N9S8K7"/>
<organism evidence="3 4">
    <name type="scientific">Chironomus riparius</name>
    <dbReference type="NCBI Taxonomy" id="315576"/>
    <lineage>
        <taxon>Eukaryota</taxon>
        <taxon>Metazoa</taxon>
        <taxon>Ecdysozoa</taxon>
        <taxon>Arthropoda</taxon>
        <taxon>Hexapoda</taxon>
        <taxon>Insecta</taxon>
        <taxon>Pterygota</taxon>
        <taxon>Neoptera</taxon>
        <taxon>Endopterygota</taxon>
        <taxon>Diptera</taxon>
        <taxon>Nematocera</taxon>
        <taxon>Chironomoidea</taxon>
        <taxon>Chironomidae</taxon>
        <taxon>Chironominae</taxon>
        <taxon>Chironomus</taxon>
    </lineage>
</organism>
<evidence type="ECO:0000313" key="4">
    <source>
        <dbReference type="Proteomes" id="UP001153620"/>
    </source>
</evidence>
<dbReference type="InterPro" id="IPR024053">
    <property type="entry name" value="VHL_beta_dom"/>
</dbReference>
<evidence type="ECO:0000259" key="2">
    <source>
        <dbReference type="Pfam" id="PF01847"/>
    </source>
</evidence>
<reference evidence="3" key="1">
    <citation type="submission" date="2022-01" db="EMBL/GenBank/DDBJ databases">
        <authorList>
            <person name="King R."/>
        </authorList>
    </citation>
    <scope>NUCLEOTIDE SEQUENCE</scope>
</reference>
<protein>
    <recommendedName>
        <fullName evidence="2">von Hippel-Lindau disease tumour suppressor beta domain-containing protein</fullName>
    </recommendedName>
</protein>
<dbReference type="CDD" id="cd05468">
    <property type="entry name" value="pVHL"/>
    <property type="match status" value="1"/>
</dbReference>
<proteinExistence type="inferred from homology"/>
<accession>A0A9N9S8K7</accession>
<reference evidence="3" key="2">
    <citation type="submission" date="2022-10" db="EMBL/GenBank/DDBJ databases">
        <authorList>
            <consortium name="ENA_rothamsted_submissions"/>
            <consortium name="culmorum"/>
            <person name="King R."/>
        </authorList>
    </citation>
    <scope>NUCLEOTIDE SEQUENCE</scope>
</reference>
<dbReference type="SUPFAM" id="SSF49468">
    <property type="entry name" value="VHL"/>
    <property type="match status" value="1"/>
</dbReference>
<dbReference type="Gene3D" id="2.60.40.780">
    <property type="entry name" value="von Hippel-Lindau disease tumour suppressor, beta domain"/>
    <property type="match status" value="1"/>
</dbReference>
<dbReference type="InterPro" id="IPR036208">
    <property type="entry name" value="VHL_sf"/>
</dbReference>
<name>A0A9N9S8K7_9DIPT</name>
<dbReference type="EMBL" id="OU895880">
    <property type="protein sequence ID" value="CAG9810759.1"/>
    <property type="molecule type" value="Genomic_DNA"/>
</dbReference>
<evidence type="ECO:0000313" key="3">
    <source>
        <dbReference type="EMBL" id="CAG9810759.1"/>
    </source>
</evidence>
<gene>
    <name evidence="3" type="ORF">CHIRRI_LOCUS13572</name>
</gene>
<dbReference type="OrthoDB" id="413400at2759"/>
<dbReference type="InterPro" id="IPR037140">
    <property type="entry name" value="VHL_beta_dom_sf"/>
</dbReference>
<comment type="similarity">
    <text evidence="1">Belongs to the VHL family.</text>
</comment>
<dbReference type="Pfam" id="PF01847">
    <property type="entry name" value="VHL"/>
    <property type="match status" value="1"/>
</dbReference>
<feature type="domain" description="von Hippel-Lindau disease tumour suppressor beta" evidence="2">
    <location>
        <begin position="2"/>
        <end position="79"/>
    </location>
</feature>
<keyword evidence="4" id="KW-1185">Reference proteome</keyword>
<dbReference type="InterPro" id="IPR022772">
    <property type="entry name" value="VHL_tumour_suppress_b/a_dom"/>
</dbReference>
<dbReference type="Proteomes" id="UP001153620">
    <property type="component" value="Chromosome 4"/>
</dbReference>
<sequence length="163" mass="18950">MLRSRESNIRAFVKFINCSPRKIEVHWINYRGKNVHYSTLEPSASVVVNTFVTHPWICLCPDTGQRMCINNNEVFLGKPWFNFITNSEDGLVSVERQDANIHLPMRSLREIGLWKVLFLVRTRSDIIALEIPKTLKADLLHQFFLSTRYKEVEVVDDDDGDGR</sequence>
<dbReference type="FunFam" id="2.60.40.780:FF:000001">
    <property type="entry name" value="von Hippel-Lindau disease tumor suppressor"/>
    <property type="match status" value="1"/>
</dbReference>